<proteinExistence type="predicted"/>
<sequence>MTHTLSYHLKISSSEHYFLSRGSQKTCLISPLKPRMNFHTHQIYKDLRFESMYLQSWQLEYKIKTTDRHQSSVLQRLCSQILHVWRWLNSEKANIKSQG</sequence>
<accession>A0A2D4NHG3</accession>
<organism evidence="1">
    <name type="scientific">Micrurus spixii</name>
    <name type="common">Amazon coral snake</name>
    <dbReference type="NCBI Taxonomy" id="129469"/>
    <lineage>
        <taxon>Eukaryota</taxon>
        <taxon>Metazoa</taxon>
        <taxon>Chordata</taxon>
        <taxon>Craniata</taxon>
        <taxon>Vertebrata</taxon>
        <taxon>Euteleostomi</taxon>
        <taxon>Lepidosauria</taxon>
        <taxon>Squamata</taxon>
        <taxon>Bifurcata</taxon>
        <taxon>Unidentata</taxon>
        <taxon>Episquamata</taxon>
        <taxon>Toxicofera</taxon>
        <taxon>Serpentes</taxon>
        <taxon>Colubroidea</taxon>
        <taxon>Elapidae</taxon>
        <taxon>Elapinae</taxon>
        <taxon>Micrurus</taxon>
    </lineage>
</organism>
<name>A0A2D4NHG3_9SAUR</name>
<protein>
    <submittedName>
        <fullName evidence="1">Uncharacterized protein</fullName>
    </submittedName>
</protein>
<dbReference type="AlphaFoldDB" id="A0A2D4NHG3"/>
<reference evidence="1" key="2">
    <citation type="submission" date="2017-11" db="EMBL/GenBank/DDBJ databases">
        <title>Coralsnake Venomics: Analyses of Venom Gland Transcriptomes and Proteomes of Six Brazilian Taxa.</title>
        <authorList>
            <person name="Aird S.D."/>
            <person name="Jorge da Silva N."/>
            <person name="Qiu L."/>
            <person name="Villar-Briones A."/>
            <person name="Aparecida-Saddi V."/>
            <person name="Campos-Telles M.P."/>
            <person name="Grau M."/>
            <person name="Mikheyev A.S."/>
        </authorList>
    </citation>
    <scope>NUCLEOTIDE SEQUENCE</scope>
    <source>
        <tissue evidence="1">Venom_gland</tissue>
    </source>
</reference>
<evidence type="ECO:0000313" key="1">
    <source>
        <dbReference type="EMBL" id="LAB45150.1"/>
    </source>
</evidence>
<reference evidence="1" key="1">
    <citation type="submission" date="2017-07" db="EMBL/GenBank/DDBJ databases">
        <authorList>
            <person name="Mikheyev A."/>
            <person name="Grau M."/>
        </authorList>
    </citation>
    <scope>NUCLEOTIDE SEQUENCE</scope>
    <source>
        <tissue evidence="1">Venom_gland</tissue>
    </source>
</reference>
<dbReference type="EMBL" id="IACM01180397">
    <property type="protein sequence ID" value="LAB45150.1"/>
    <property type="molecule type" value="Transcribed_RNA"/>
</dbReference>